<evidence type="ECO:0000313" key="1">
    <source>
        <dbReference type="EMBL" id="GGR30621.1"/>
    </source>
</evidence>
<protein>
    <submittedName>
        <fullName evidence="1">Uncharacterized protein</fullName>
    </submittedName>
</protein>
<reference evidence="1" key="1">
    <citation type="journal article" date="2014" name="Int. J. Syst. Evol. Microbiol.">
        <title>Complete genome sequence of Corynebacterium casei LMG S-19264T (=DSM 44701T), isolated from a smear-ripened cheese.</title>
        <authorList>
            <consortium name="US DOE Joint Genome Institute (JGI-PGF)"/>
            <person name="Walter F."/>
            <person name="Albersmeier A."/>
            <person name="Kalinowski J."/>
            <person name="Ruckert C."/>
        </authorList>
    </citation>
    <scope>NUCLEOTIDE SEQUENCE</scope>
    <source>
        <strain evidence="1">JCM 31311</strain>
    </source>
</reference>
<organism evidence="1 2">
    <name type="scientific">Deinococcus ruber</name>
    <dbReference type="NCBI Taxonomy" id="1848197"/>
    <lineage>
        <taxon>Bacteria</taxon>
        <taxon>Thermotogati</taxon>
        <taxon>Deinococcota</taxon>
        <taxon>Deinococci</taxon>
        <taxon>Deinococcales</taxon>
        <taxon>Deinococcaceae</taxon>
        <taxon>Deinococcus</taxon>
    </lineage>
</organism>
<proteinExistence type="predicted"/>
<comment type="caution">
    <text evidence="1">The sequence shown here is derived from an EMBL/GenBank/DDBJ whole genome shotgun (WGS) entry which is preliminary data.</text>
</comment>
<sequence>MLLHGADVLDALQDRDLWAGLFEVQVREQGIQHWRMVGDQGGEGLEGEGAAEIAGAVVGLFGALLADGGRERERHGAGPLGTVKLALEVGGKIDVRHGATVAVVGVTNCRVVKHLARRC</sequence>
<name>A0A918FCI3_9DEIO</name>
<dbReference type="AlphaFoldDB" id="A0A918FCI3"/>
<dbReference type="EMBL" id="BMQL01000050">
    <property type="protein sequence ID" value="GGR30621.1"/>
    <property type="molecule type" value="Genomic_DNA"/>
</dbReference>
<evidence type="ECO:0000313" key="2">
    <source>
        <dbReference type="Proteomes" id="UP000603865"/>
    </source>
</evidence>
<gene>
    <name evidence="1" type="ORF">GCM10008957_46700</name>
</gene>
<reference evidence="1" key="2">
    <citation type="submission" date="2020-09" db="EMBL/GenBank/DDBJ databases">
        <authorList>
            <person name="Sun Q."/>
            <person name="Ohkuma M."/>
        </authorList>
    </citation>
    <scope>NUCLEOTIDE SEQUENCE</scope>
    <source>
        <strain evidence="1">JCM 31311</strain>
    </source>
</reference>
<accession>A0A918FCI3</accession>
<dbReference type="Proteomes" id="UP000603865">
    <property type="component" value="Unassembled WGS sequence"/>
</dbReference>
<keyword evidence="2" id="KW-1185">Reference proteome</keyword>